<keyword evidence="2" id="KW-1185">Reference proteome</keyword>
<dbReference type="RefSeq" id="WP_193113125.1">
    <property type="nucleotide sequence ID" value="NZ_CP041165.1"/>
</dbReference>
<accession>A0A7M1AWJ2</accession>
<dbReference type="Gene3D" id="2.60.120.10">
    <property type="entry name" value="Jelly Rolls"/>
    <property type="match status" value="1"/>
</dbReference>
<dbReference type="SUPFAM" id="SSF51182">
    <property type="entry name" value="RmlC-like cupins"/>
    <property type="match status" value="1"/>
</dbReference>
<dbReference type="EMBL" id="CP041165">
    <property type="protein sequence ID" value="QOP41804.1"/>
    <property type="molecule type" value="Genomic_DNA"/>
</dbReference>
<dbReference type="InterPro" id="IPR014710">
    <property type="entry name" value="RmlC-like_jellyroll"/>
</dbReference>
<proteinExistence type="predicted"/>
<dbReference type="InterPro" id="IPR028013">
    <property type="entry name" value="DUF4437"/>
</dbReference>
<protein>
    <submittedName>
        <fullName evidence="1">Cupin domain-containing protein</fullName>
    </submittedName>
</protein>
<dbReference type="AlphaFoldDB" id="A0A7M1AWJ2"/>
<sequence length="154" mass="17374">MFKIDNLIVITLITMVFSTFSFAEENSAVALAYKHDSSELQWGPCPAFLGKECKIAVLQGDPAKKNTDVFFKVPAEYDIPYHWHTSAERMVLVSGTMTVKYDNQNEEVLTTGTYAYGPSKHPHRAYCEKGESCVLFIAFEEPIDAFEIMKSTQD</sequence>
<dbReference type="Pfam" id="PF14499">
    <property type="entry name" value="DUF4437"/>
    <property type="match status" value="1"/>
</dbReference>
<organism evidence="1 2">
    <name type="scientific">Sulfurimonas marina</name>
    <dbReference type="NCBI Taxonomy" id="2590551"/>
    <lineage>
        <taxon>Bacteria</taxon>
        <taxon>Pseudomonadati</taxon>
        <taxon>Campylobacterota</taxon>
        <taxon>Epsilonproteobacteria</taxon>
        <taxon>Campylobacterales</taxon>
        <taxon>Sulfurimonadaceae</taxon>
        <taxon>Sulfurimonas</taxon>
    </lineage>
</organism>
<dbReference type="InterPro" id="IPR011051">
    <property type="entry name" value="RmlC_Cupin_sf"/>
</dbReference>
<dbReference type="Proteomes" id="UP000593910">
    <property type="component" value="Chromosome"/>
</dbReference>
<evidence type="ECO:0000313" key="2">
    <source>
        <dbReference type="Proteomes" id="UP000593910"/>
    </source>
</evidence>
<evidence type="ECO:0000313" key="1">
    <source>
        <dbReference type="EMBL" id="QOP41804.1"/>
    </source>
</evidence>
<gene>
    <name evidence="1" type="ORF">FJR03_08675</name>
</gene>
<name>A0A7M1AWJ2_9BACT</name>
<dbReference type="KEGG" id="smax:FJR03_08675"/>
<reference evidence="1 2" key="1">
    <citation type="submission" date="2019-06" db="EMBL/GenBank/DDBJ databases">
        <title>Sulfurimonas gotlandica sp. nov., a chemoautotrophic and psychrotolerant epsilonproteobacterium isolated from a pelagic redoxcline, and an emended description of the genus Sulfurimonas.</title>
        <authorList>
            <person name="Wang S."/>
            <person name="Jiang L."/>
            <person name="Shao Z."/>
        </authorList>
    </citation>
    <scope>NUCLEOTIDE SEQUENCE [LARGE SCALE GENOMIC DNA]</scope>
    <source>
        <strain evidence="1 2">B2</strain>
    </source>
</reference>
<dbReference type="CDD" id="cd06989">
    <property type="entry name" value="cupin_DRT102"/>
    <property type="match status" value="1"/>
</dbReference>